<protein>
    <submittedName>
        <fullName evidence="1">Uncharacterized protein</fullName>
    </submittedName>
</protein>
<evidence type="ECO:0000313" key="1">
    <source>
        <dbReference type="EMBL" id="BAI61983.1"/>
    </source>
</evidence>
<proteinExistence type="predicted"/>
<reference evidence="2" key="3">
    <citation type="journal article" date="2011" name="PLoS ONE">
        <title>Genome sequence of a mesophilic hydrogenotrophic methanogen Methanocella paludicola, the first cultivated representative of the order Methanocellales.</title>
        <authorList>
            <person name="Sakai S."/>
            <person name="Takaki Y."/>
            <person name="Shimamura S."/>
            <person name="Sekine M."/>
            <person name="Tajima T."/>
            <person name="Kosugi H."/>
            <person name="Ichikawa N."/>
            <person name="Tasumi E."/>
            <person name="Hiraki A.T."/>
            <person name="Shimizu A."/>
            <person name="Kato Y."/>
            <person name="Nishiko R."/>
            <person name="Mori K."/>
            <person name="Fujita N."/>
            <person name="Imachi H."/>
            <person name="Takai K."/>
        </authorList>
    </citation>
    <scope>NUCLEOTIDE SEQUENCE [LARGE SCALE GENOMIC DNA]</scope>
    <source>
        <strain evidence="2">DSM 17711 / JCM 13418 / NBRC 101707 / SANAE</strain>
    </source>
</reference>
<dbReference type="Proteomes" id="UP000001882">
    <property type="component" value="Chromosome"/>
</dbReference>
<sequence length="90" mass="10277">MHHDTGAVATGIFKGIKKHWNPLVNDANILVNVEGTLIKVPIDRRQIPFLEKEYGIGATVEIYFDGVWRIKSRPVDTNEYVLPIDERSIF</sequence>
<organism evidence="1 2">
    <name type="scientific">Methanocella paludicola (strain DSM 17711 / JCM 13418 / NBRC 101707 / SANAE)</name>
    <dbReference type="NCBI Taxonomy" id="304371"/>
    <lineage>
        <taxon>Archaea</taxon>
        <taxon>Methanobacteriati</taxon>
        <taxon>Methanobacteriota</taxon>
        <taxon>Stenosarchaea group</taxon>
        <taxon>Methanomicrobia</taxon>
        <taxon>Methanocellales</taxon>
        <taxon>Methanocellaceae</taxon>
        <taxon>Methanocella</taxon>
    </lineage>
</organism>
<dbReference type="eggNOG" id="arCOG13229">
    <property type="taxonomic scope" value="Archaea"/>
</dbReference>
<gene>
    <name evidence="1" type="ordered locus">MCP_1911</name>
</gene>
<accession>D1YZW1</accession>
<dbReference type="GeneID" id="8681786"/>
<evidence type="ECO:0000313" key="2">
    <source>
        <dbReference type="Proteomes" id="UP000001882"/>
    </source>
</evidence>
<dbReference type="KEGG" id="mpd:MCP_1911"/>
<reference evidence="1 2" key="1">
    <citation type="journal article" date="2007" name="Appl. Environ. Microbiol.">
        <title>Isolation of key methanogens for global methane emission from rice paddy fields: a novel isolate affiliated with the clone cluster rice cluster I.</title>
        <authorList>
            <person name="Sakai S."/>
            <person name="Imachi H."/>
            <person name="Sekiguchi Y."/>
            <person name="Ohashi A."/>
            <person name="Harada H."/>
            <person name="Kamagata Y."/>
        </authorList>
    </citation>
    <scope>NUCLEOTIDE SEQUENCE [LARGE SCALE GENOMIC DNA]</scope>
    <source>
        <strain evidence="2">DSM 17711 / JCM 13418 / NBRC 101707 / SANAE</strain>
    </source>
</reference>
<dbReference type="RefSeq" id="WP_012900660.1">
    <property type="nucleotide sequence ID" value="NC_013665.1"/>
</dbReference>
<dbReference type="InParanoid" id="D1YZW1"/>
<keyword evidence="2" id="KW-1185">Reference proteome</keyword>
<dbReference type="STRING" id="304371.MCP_1911"/>
<dbReference type="EMBL" id="AP011532">
    <property type="protein sequence ID" value="BAI61983.1"/>
    <property type="molecule type" value="Genomic_DNA"/>
</dbReference>
<reference evidence="1 2" key="2">
    <citation type="journal article" date="2008" name="Int. J. Syst. Evol. Microbiol.">
        <title>Methanocella paludicola gen. nov., sp. nov., a methane-producing archaeon, the first isolate of the lineage 'Rice Cluster I', and proposal of the new archaeal order Methanocellales ord. nov.</title>
        <authorList>
            <person name="Sakai S."/>
            <person name="Imachi H."/>
            <person name="Hanada S."/>
            <person name="Ohashi A."/>
            <person name="Harada H."/>
            <person name="Kamagata Y."/>
        </authorList>
    </citation>
    <scope>NUCLEOTIDE SEQUENCE [LARGE SCALE GENOMIC DNA]</scope>
    <source>
        <strain evidence="2">DSM 17711 / JCM 13418 / NBRC 101707 / SANAE</strain>
    </source>
</reference>
<name>D1YZW1_METPS</name>
<dbReference type="AlphaFoldDB" id="D1YZW1"/>